<dbReference type="InterPro" id="IPR013651">
    <property type="entry name" value="ATP-grasp_RimK-type"/>
</dbReference>
<keyword evidence="1" id="KW-0464">Manganese</keyword>
<proteinExistence type="predicted"/>
<keyword evidence="2" id="KW-0547">Nucleotide-binding</keyword>
<dbReference type="PROSITE" id="PS50975">
    <property type="entry name" value="ATP_GRASP"/>
    <property type="match status" value="1"/>
</dbReference>
<dbReference type="GO" id="GO:0016879">
    <property type="term" value="F:ligase activity, forming carbon-nitrogen bonds"/>
    <property type="evidence" value="ECO:0007669"/>
    <property type="project" value="TreeGrafter"/>
</dbReference>
<sequence>MINKRIAVIGIPGKWSTEVLANHLEQRTGYRCVVDMADVALELETGELRYRGTLLNALDGVIIKKISETYSPAADDRLRMLSSLEADGVRCFSSPNQVSRLINRLEGTAALASGGIPLPATRVTESTDAALEAIQTFGKAILKPLYSTKARGMVVLKAADGVKANTQLLNKFKTKHGLFYLQKFVNLGGQDLGMVFLGGKYLCTYARVGDDKSWNTTIHSGGKYRTFDASPELIELGLKAQSCFDLSFTTVDIALTDEGPVVFEVSAFGGFSGAKKGCGIDAAEKLCGYVLSQLEAETAETETAEAGE</sequence>
<keyword evidence="5" id="KW-1185">Reference proteome</keyword>
<dbReference type="Proteomes" id="UP000520876">
    <property type="component" value="Unassembled WGS sequence"/>
</dbReference>
<dbReference type="InterPro" id="IPR027592">
    <property type="entry name" value="ATP-grasp_GAK"/>
</dbReference>
<accession>A0A7Z0N5U2</accession>
<dbReference type="EMBL" id="JACCGK010000003">
    <property type="protein sequence ID" value="NYT71536.1"/>
    <property type="molecule type" value="Genomic_DNA"/>
</dbReference>
<keyword evidence="2" id="KW-0067">ATP-binding</keyword>
<dbReference type="GO" id="GO:0046872">
    <property type="term" value="F:metal ion binding"/>
    <property type="evidence" value="ECO:0007669"/>
    <property type="project" value="InterPro"/>
</dbReference>
<reference evidence="4 5" key="1">
    <citation type="submission" date="2020-07" db="EMBL/GenBank/DDBJ databases">
        <title>Halomonas sp. QX-2 draft genome sequence.</title>
        <authorList>
            <person name="Qiu X."/>
        </authorList>
    </citation>
    <scope>NUCLEOTIDE SEQUENCE [LARGE SCALE GENOMIC DNA]</scope>
    <source>
        <strain evidence="4 5">QX-2</strain>
    </source>
</reference>
<comment type="caution">
    <text evidence="4">The sequence shown here is derived from an EMBL/GenBank/DDBJ whole genome shotgun (WGS) entry which is preliminary data.</text>
</comment>
<dbReference type="AlphaFoldDB" id="A0A7Z0N5U2"/>
<dbReference type="Gene3D" id="3.40.50.20">
    <property type="match status" value="1"/>
</dbReference>
<organism evidence="4 5">
    <name type="scientific">Vreelandella sedimenti</name>
    <dbReference type="NCBI Taxonomy" id="2729618"/>
    <lineage>
        <taxon>Bacteria</taxon>
        <taxon>Pseudomonadati</taxon>
        <taxon>Pseudomonadota</taxon>
        <taxon>Gammaproteobacteria</taxon>
        <taxon>Oceanospirillales</taxon>
        <taxon>Halomonadaceae</taxon>
        <taxon>Vreelandella</taxon>
    </lineage>
</organism>
<dbReference type="NCBIfam" id="TIGR04356">
    <property type="entry name" value="grasp_GAK"/>
    <property type="match status" value="1"/>
</dbReference>
<evidence type="ECO:0000313" key="4">
    <source>
        <dbReference type="EMBL" id="NYT71536.1"/>
    </source>
</evidence>
<protein>
    <submittedName>
        <fullName evidence="4">GAK system ATP-grasp enzyme</fullName>
    </submittedName>
</protein>
<evidence type="ECO:0000256" key="1">
    <source>
        <dbReference type="ARBA" id="ARBA00023211"/>
    </source>
</evidence>
<dbReference type="Gene3D" id="3.30.1490.20">
    <property type="entry name" value="ATP-grasp fold, A domain"/>
    <property type="match status" value="1"/>
</dbReference>
<evidence type="ECO:0000313" key="5">
    <source>
        <dbReference type="Proteomes" id="UP000520876"/>
    </source>
</evidence>
<evidence type="ECO:0000256" key="2">
    <source>
        <dbReference type="PROSITE-ProRule" id="PRU00409"/>
    </source>
</evidence>
<dbReference type="GO" id="GO:0005737">
    <property type="term" value="C:cytoplasm"/>
    <property type="evidence" value="ECO:0007669"/>
    <property type="project" value="TreeGrafter"/>
</dbReference>
<dbReference type="GO" id="GO:0005524">
    <property type="term" value="F:ATP binding"/>
    <property type="evidence" value="ECO:0007669"/>
    <property type="project" value="UniProtKB-UniRule"/>
</dbReference>
<dbReference type="SUPFAM" id="SSF56059">
    <property type="entry name" value="Glutathione synthetase ATP-binding domain-like"/>
    <property type="match status" value="1"/>
</dbReference>
<name>A0A7Z0N5U2_9GAMM</name>
<gene>
    <name evidence="4" type="ORF">HZU72_03740</name>
</gene>
<dbReference type="Pfam" id="PF08443">
    <property type="entry name" value="RimK"/>
    <property type="match status" value="1"/>
</dbReference>
<dbReference type="Gene3D" id="3.30.470.20">
    <property type="entry name" value="ATP-grasp fold, B domain"/>
    <property type="match status" value="1"/>
</dbReference>
<dbReference type="PANTHER" id="PTHR21621">
    <property type="entry name" value="RIBOSOMAL PROTEIN S6 MODIFICATION PROTEIN"/>
    <property type="match status" value="1"/>
</dbReference>
<dbReference type="InterPro" id="IPR011761">
    <property type="entry name" value="ATP-grasp"/>
</dbReference>
<evidence type="ECO:0000259" key="3">
    <source>
        <dbReference type="PROSITE" id="PS50975"/>
    </source>
</evidence>
<dbReference type="PANTHER" id="PTHR21621:SF0">
    <property type="entry name" value="BETA-CITRYLGLUTAMATE SYNTHASE B-RELATED"/>
    <property type="match status" value="1"/>
</dbReference>
<dbReference type="InterPro" id="IPR013815">
    <property type="entry name" value="ATP_grasp_subdomain_1"/>
</dbReference>
<feature type="domain" description="ATP-grasp" evidence="3">
    <location>
        <begin position="108"/>
        <end position="291"/>
    </location>
</feature>
<dbReference type="RefSeq" id="WP_180090600.1">
    <property type="nucleotide sequence ID" value="NZ_CAXAZJ010000005.1"/>
</dbReference>